<dbReference type="OrthoDB" id="9794346at2"/>
<comment type="caution">
    <text evidence="11">The sequence shown here is derived from an EMBL/GenBank/DDBJ whole genome shotgun (WGS) entry which is preliminary data.</text>
</comment>
<keyword evidence="12" id="KW-1185">Reference proteome</keyword>
<evidence type="ECO:0000313" key="12">
    <source>
        <dbReference type="Proteomes" id="UP000278222"/>
    </source>
</evidence>
<dbReference type="PANTHER" id="PTHR35011:SF4">
    <property type="entry name" value="SLL1102 PROTEIN"/>
    <property type="match status" value="1"/>
</dbReference>
<keyword evidence="7 9" id="KW-0472">Membrane</keyword>
<dbReference type="Pfam" id="PF04290">
    <property type="entry name" value="DctQ"/>
    <property type="match status" value="1"/>
</dbReference>
<evidence type="ECO:0000313" key="11">
    <source>
        <dbReference type="EMBL" id="ROP83461.1"/>
    </source>
</evidence>
<feature type="transmembrane region" description="Helical" evidence="9">
    <location>
        <begin position="139"/>
        <end position="163"/>
    </location>
</feature>
<evidence type="ECO:0000256" key="7">
    <source>
        <dbReference type="ARBA" id="ARBA00023136"/>
    </source>
</evidence>
<evidence type="ECO:0000256" key="4">
    <source>
        <dbReference type="ARBA" id="ARBA00022519"/>
    </source>
</evidence>
<keyword evidence="4 9" id="KW-0997">Cell inner membrane</keyword>
<dbReference type="GO" id="GO:0022857">
    <property type="term" value="F:transmembrane transporter activity"/>
    <property type="evidence" value="ECO:0007669"/>
    <property type="project" value="UniProtKB-UniRule"/>
</dbReference>
<evidence type="ECO:0000256" key="3">
    <source>
        <dbReference type="ARBA" id="ARBA00022475"/>
    </source>
</evidence>
<evidence type="ECO:0000256" key="6">
    <source>
        <dbReference type="ARBA" id="ARBA00022989"/>
    </source>
</evidence>
<sequence length="170" mass="18643">MDAVCRAIDRLSTAVGILAAWLLAPLVIALCYEVVARYVFGAPTIWAYELAYLLTGSGWMLGMAYALAKGAHIRIDVLYLNLSPRKRALVDVIGYCCLLLPFLIWVATMLDDRAIHAFRSGEKTGQSAWNPPLWPFRTVFFVSFAMLALQAAAEAVRAILVLVGRAPGAR</sequence>
<comment type="subunit">
    <text evidence="9">The complex comprises the extracytoplasmic solute receptor protein and the two transmembrane proteins.</text>
</comment>
<comment type="caution">
    <text evidence="9">Lacks conserved residue(s) required for the propagation of feature annotation.</text>
</comment>
<dbReference type="InterPro" id="IPR007387">
    <property type="entry name" value="TRAP_DctQ"/>
</dbReference>
<name>A0A3N1KSA3_9PROT</name>
<evidence type="ECO:0000256" key="8">
    <source>
        <dbReference type="ARBA" id="ARBA00038436"/>
    </source>
</evidence>
<keyword evidence="3" id="KW-1003">Cell membrane</keyword>
<comment type="similarity">
    <text evidence="8 9">Belongs to the TRAP transporter small permease family.</text>
</comment>
<gene>
    <name evidence="11" type="ORF">EDC65_4108</name>
</gene>
<dbReference type="GO" id="GO:0005886">
    <property type="term" value="C:plasma membrane"/>
    <property type="evidence" value="ECO:0007669"/>
    <property type="project" value="UniProtKB-SubCell"/>
</dbReference>
<accession>A0A3N1KSA3</accession>
<comment type="subcellular location">
    <subcellularLocation>
        <location evidence="1 9">Cell inner membrane</location>
        <topology evidence="1 9">Multi-pass membrane protein</topology>
    </subcellularLocation>
</comment>
<proteinExistence type="inferred from homology"/>
<reference evidence="11 12" key="1">
    <citation type="submission" date="2018-11" db="EMBL/GenBank/DDBJ databases">
        <title>Genomic Encyclopedia of Type Strains, Phase IV (KMG-IV): sequencing the most valuable type-strain genomes for metagenomic binning, comparative biology and taxonomic classification.</title>
        <authorList>
            <person name="Goeker M."/>
        </authorList>
    </citation>
    <scope>NUCLEOTIDE SEQUENCE [LARGE SCALE GENOMIC DNA]</scope>
    <source>
        <strain evidence="11 12">DSM 5900</strain>
    </source>
</reference>
<evidence type="ECO:0000256" key="1">
    <source>
        <dbReference type="ARBA" id="ARBA00004429"/>
    </source>
</evidence>
<dbReference type="PANTHER" id="PTHR35011">
    <property type="entry name" value="2,3-DIKETO-L-GULONATE TRAP TRANSPORTER SMALL PERMEASE PROTEIN YIAM"/>
    <property type="match status" value="1"/>
</dbReference>
<dbReference type="EMBL" id="RJKX01000016">
    <property type="protein sequence ID" value="ROP83461.1"/>
    <property type="molecule type" value="Genomic_DNA"/>
</dbReference>
<keyword evidence="6 9" id="KW-1133">Transmembrane helix</keyword>
<keyword evidence="2 9" id="KW-0813">Transport</keyword>
<evidence type="ECO:0000256" key="5">
    <source>
        <dbReference type="ARBA" id="ARBA00022692"/>
    </source>
</evidence>
<feature type="domain" description="Tripartite ATP-independent periplasmic transporters DctQ component" evidence="10">
    <location>
        <begin position="26"/>
        <end position="159"/>
    </location>
</feature>
<protein>
    <recommendedName>
        <fullName evidence="9">TRAP transporter small permease protein</fullName>
    </recommendedName>
</protein>
<evidence type="ECO:0000256" key="9">
    <source>
        <dbReference type="RuleBase" id="RU369079"/>
    </source>
</evidence>
<dbReference type="InterPro" id="IPR055348">
    <property type="entry name" value="DctQ"/>
</dbReference>
<keyword evidence="5 9" id="KW-0812">Transmembrane</keyword>
<dbReference type="AlphaFoldDB" id="A0A3N1KSA3"/>
<feature type="transmembrane region" description="Helical" evidence="9">
    <location>
        <begin position="45"/>
        <end position="67"/>
    </location>
</feature>
<comment type="function">
    <text evidence="9">Part of the tripartite ATP-independent periplasmic (TRAP) transport system.</text>
</comment>
<dbReference type="Proteomes" id="UP000278222">
    <property type="component" value="Unassembled WGS sequence"/>
</dbReference>
<evidence type="ECO:0000259" key="10">
    <source>
        <dbReference type="Pfam" id="PF04290"/>
    </source>
</evidence>
<organism evidence="11 12">
    <name type="scientific">Stella humosa</name>
    <dbReference type="NCBI Taxonomy" id="94"/>
    <lineage>
        <taxon>Bacteria</taxon>
        <taxon>Pseudomonadati</taxon>
        <taxon>Pseudomonadota</taxon>
        <taxon>Alphaproteobacteria</taxon>
        <taxon>Rhodospirillales</taxon>
        <taxon>Stellaceae</taxon>
        <taxon>Stella</taxon>
    </lineage>
</organism>
<feature type="transmembrane region" description="Helical" evidence="9">
    <location>
        <begin position="88"/>
        <end position="110"/>
    </location>
</feature>
<dbReference type="RefSeq" id="WP_123693079.1">
    <property type="nucleotide sequence ID" value="NZ_AP019700.1"/>
</dbReference>
<evidence type="ECO:0000256" key="2">
    <source>
        <dbReference type="ARBA" id="ARBA00022448"/>
    </source>
</evidence>